<sequence>MALGGFCQDCFKGTLRGDAQPTGTVETIHGLPTYVARPDPSSQGEPLGLVVIVPDVFGWELLNTRALADSYARRGPFVVYLPDFMDGAAPPAYSLALLDKIEKPSPSWWAALIQKPWLALQLVAIFVPRLLRIRGSVTTPRVHAFFQALRRAAASSSSSSSPTTIAAAAAPPNGKVGVVGFCWGGRHAIDLCGAEAEDGRSLVDCGFTAHPSMVKIPDALERVRVPLSVANGDNDAFMGRDKMATLKRVLEGVVRDGSGGGDGGGRVHEVVVYEGAIHGFAVRGNPADPRQAELGLKAEDQAVSWFRRQFSST</sequence>
<reference evidence="3" key="5">
    <citation type="submission" date="2018-04" db="UniProtKB">
        <authorList>
            <consortium name="EnsemblFungi"/>
        </authorList>
    </citation>
    <scope>IDENTIFICATION</scope>
    <source>
        <strain evidence="3">R3-111a-1</strain>
    </source>
</reference>
<dbReference type="InterPro" id="IPR029058">
    <property type="entry name" value="AB_hydrolase_fold"/>
</dbReference>
<dbReference type="GeneID" id="20347483"/>
<dbReference type="STRING" id="644352.J3P0I0"/>
<reference evidence="2" key="3">
    <citation type="submission" date="2010-09" db="EMBL/GenBank/DDBJ databases">
        <title>Annotation of Gaeumannomyces graminis var. tritici R3-111a-1.</title>
        <authorList>
            <consortium name="The Broad Institute Genome Sequencing Platform"/>
            <person name="Ma L.-J."/>
            <person name="Dead R."/>
            <person name="Young S.K."/>
            <person name="Zeng Q."/>
            <person name="Gargeya S."/>
            <person name="Fitzgerald M."/>
            <person name="Haas B."/>
            <person name="Abouelleil A."/>
            <person name="Alvarado L."/>
            <person name="Arachchi H.M."/>
            <person name="Berlin A."/>
            <person name="Brown A."/>
            <person name="Chapman S.B."/>
            <person name="Chen Z."/>
            <person name="Dunbar C."/>
            <person name="Freedman E."/>
            <person name="Gearin G."/>
            <person name="Gellesch M."/>
            <person name="Goldberg J."/>
            <person name="Griggs A."/>
            <person name="Gujja S."/>
            <person name="Heiman D."/>
            <person name="Howarth C."/>
            <person name="Larson L."/>
            <person name="Lui A."/>
            <person name="MacDonald P.J.P."/>
            <person name="Mehta T."/>
            <person name="Montmayeur A."/>
            <person name="Murphy C."/>
            <person name="Neiman D."/>
            <person name="Pearson M."/>
            <person name="Priest M."/>
            <person name="Roberts A."/>
            <person name="Saif S."/>
            <person name="Shea T."/>
            <person name="Shenoy N."/>
            <person name="Sisk P."/>
            <person name="Stolte C."/>
            <person name="Sykes S."/>
            <person name="Yandava C."/>
            <person name="Wortman J."/>
            <person name="Nusbaum C."/>
            <person name="Birren B."/>
        </authorList>
    </citation>
    <scope>NUCLEOTIDE SEQUENCE</scope>
    <source>
        <strain evidence="2">R3-111a-1</strain>
    </source>
</reference>
<dbReference type="Proteomes" id="UP000006039">
    <property type="component" value="Unassembled WGS sequence"/>
</dbReference>
<feature type="domain" description="Dienelactone hydrolase" evidence="1">
    <location>
        <begin position="33"/>
        <end position="308"/>
    </location>
</feature>
<evidence type="ECO:0000313" key="4">
    <source>
        <dbReference type="Proteomes" id="UP000006039"/>
    </source>
</evidence>
<dbReference type="Gene3D" id="3.40.50.1820">
    <property type="entry name" value="alpha/beta hydrolase"/>
    <property type="match status" value="1"/>
</dbReference>
<organism evidence="2">
    <name type="scientific">Gaeumannomyces tritici (strain R3-111a-1)</name>
    <name type="common">Wheat and barley take-all root rot fungus</name>
    <name type="synonym">Gaeumannomyces graminis var. tritici</name>
    <dbReference type="NCBI Taxonomy" id="644352"/>
    <lineage>
        <taxon>Eukaryota</taxon>
        <taxon>Fungi</taxon>
        <taxon>Dikarya</taxon>
        <taxon>Ascomycota</taxon>
        <taxon>Pezizomycotina</taxon>
        <taxon>Sordariomycetes</taxon>
        <taxon>Sordariomycetidae</taxon>
        <taxon>Magnaporthales</taxon>
        <taxon>Magnaporthaceae</taxon>
        <taxon>Gaeumannomyces</taxon>
    </lineage>
</organism>
<dbReference type="eggNOG" id="KOG3043">
    <property type="taxonomic scope" value="Eukaryota"/>
</dbReference>
<dbReference type="InterPro" id="IPR002925">
    <property type="entry name" value="Dienelactn_hydro"/>
</dbReference>
<reference evidence="3" key="4">
    <citation type="journal article" date="2015" name="G3 (Bethesda)">
        <title>Genome sequences of three phytopathogenic species of the Magnaporthaceae family of fungi.</title>
        <authorList>
            <person name="Okagaki L.H."/>
            <person name="Nunes C.C."/>
            <person name="Sailsbery J."/>
            <person name="Clay B."/>
            <person name="Brown D."/>
            <person name="John T."/>
            <person name="Oh Y."/>
            <person name="Young N."/>
            <person name="Fitzgerald M."/>
            <person name="Haas B.J."/>
            <person name="Zeng Q."/>
            <person name="Young S."/>
            <person name="Adiconis X."/>
            <person name="Fan L."/>
            <person name="Levin J.Z."/>
            <person name="Mitchell T.K."/>
            <person name="Okubara P.A."/>
            <person name="Farman M.L."/>
            <person name="Kohn L.M."/>
            <person name="Birren B."/>
            <person name="Ma L.-J."/>
            <person name="Dean R.A."/>
        </authorList>
    </citation>
    <scope>NUCLEOTIDE SEQUENCE</scope>
    <source>
        <strain evidence="3">R3-111a-1</strain>
    </source>
</reference>
<accession>J3P0I0</accession>
<dbReference type="VEuPathDB" id="FungiDB:GGTG_07025"/>
<dbReference type="SUPFAM" id="SSF53474">
    <property type="entry name" value="alpha/beta-Hydrolases"/>
    <property type="match status" value="1"/>
</dbReference>
<dbReference type="HOGENOM" id="CLU_054590_2_3_1"/>
<dbReference type="PANTHER" id="PTHR17630">
    <property type="entry name" value="DIENELACTONE HYDROLASE"/>
    <property type="match status" value="1"/>
</dbReference>
<gene>
    <name evidence="3" type="primary">20347483</name>
    <name evidence="2" type="ORF">GGTG_07025</name>
</gene>
<reference evidence="4" key="1">
    <citation type="submission" date="2010-07" db="EMBL/GenBank/DDBJ databases">
        <title>The genome sequence of Gaeumannomyces graminis var. tritici strain R3-111a-1.</title>
        <authorList>
            <consortium name="The Broad Institute Genome Sequencing Platform"/>
            <person name="Ma L.-J."/>
            <person name="Dead R."/>
            <person name="Young S."/>
            <person name="Zeng Q."/>
            <person name="Koehrsen M."/>
            <person name="Alvarado L."/>
            <person name="Berlin A."/>
            <person name="Chapman S.B."/>
            <person name="Chen Z."/>
            <person name="Freedman E."/>
            <person name="Gellesch M."/>
            <person name="Goldberg J."/>
            <person name="Griggs A."/>
            <person name="Gujja S."/>
            <person name="Heilman E.R."/>
            <person name="Heiman D."/>
            <person name="Hepburn T."/>
            <person name="Howarth C."/>
            <person name="Jen D."/>
            <person name="Larson L."/>
            <person name="Mehta T."/>
            <person name="Neiman D."/>
            <person name="Pearson M."/>
            <person name="Roberts A."/>
            <person name="Saif S."/>
            <person name="Shea T."/>
            <person name="Shenoy N."/>
            <person name="Sisk P."/>
            <person name="Stolte C."/>
            <person name="Sykes S."/>
            <person name="Walk T."/>
            <person name="White J."/>
            <person name="Yandava C."/>
            <person name="Haas B."/>
            <person name="Nusbaum C."/>
            <person name="Birren B."/>
        </authorList>
    </citation>
    <scope>NUCLEOTIDE SEQUENCE [LARGE SCALE GENOMIC DNA]</scope>
    <source>
        <strain evidence="4">R3-111a-1</strain>
    </source>
</reference>
<name>J3P0I0_GAET3</name>
<keyword evidence="4" id="KW-1185">Reference proteome</keyword>
<dbReference type="EMBL" id="GL385397">
    <property type="protein sequence ID" value="EJT77113.1"/>
    <property type="molecule type" value="Genomic_DNA"/>
</dbReference>
<evidence type="ECO:0000313" key="3">
    <source>
        <dbReference type="EnsemblFungi" id="EJT77113"/>
    </source>
</evidence>
<dbReference type="AlphaFoldDB" id="J3P0I0"/>
<dbReference type="PANTHER" id="PTHR17630:SF105">
    <property type="entry name" value="DIENELACTONE HYDROLASE FAMILY PROTEIN (AFU_ORTHOLOGUE AFUA_4G08790)"/>
    <property type="match status" value="1"/>
</dbReference>
<dbReference type="RefSeq" id="XP_009223113.1">
    <property type="nucleotide sequence ID" value="XM_009224849.1"/>
</dbReference>
<protein>
    <recommendedName>
        <fullName evidence="1">Dienelactone hydrolase domain-containing protein</fullName>
    </recommendedName>
</protein>
<dbReference type="EnsemblFungi" id="EJT77113">
    <property type="protein sequence ID" value="EJT77113"/>
    <property type="gene ID" value="GGTG_07025"/>
</dbReference>
<proteinExistence type="predicted"/>
<dbReference type="OrthoDB" id="17560at2759"/>
<evidence type="ECO:0000259" key="1">
    <source>
        <dbReference type="Pfam" id="PF01738"/>
    </source>
</evidence>
<evidence type="ECO:0000313" key="2">
    <source>
        <dbReference type="EMBL" id="EJT77113.1"/>
    </source>
</evidence>
<dbReference type="Pfam" id="PF01738">
    <property type="entry name" value="DLH"/>
    <property type="match status" value="1"/>
</dbReference>
<reference evidence="2" key="2">
    <citation type="submission" date="2010-07" db="EMBL/GenBank/DDBJ databases">
        <authorList>
            <consortium name="The Broad Institute Genome Sequencing Platform"/>
            <consortium name="Broad Institute Genome Sequencing Center for Infectious Disease"/>
            <person name="Ma L.-J."/>
            <person name="Dead R."/>
            <person name="Young S."/>
            <person name="Zeng Q."/>
            <person name="Koehrsen M."/>
            <person name="Alvarado L."/>
            <person name="Berlin A."/>
            <person name="Chapman S.B."/>
            <person name="Chen Z."/>
            <person name="Freedman E."/>
            <person name="Gellesch M."/>
            <person name="Goldberg J."/>
            <person name="Griggs A."/>
            <person name="Gujja S."/>
            <person name="Heilman E.R."/>
            <person name="Heiman D."/>
            <person name="Hepburn T."/>
            <person name="Howarth C."/>
            <person name="Jen D."/>
            <person name="Larson L."/>
            <person name="Mehta T."/>
            <person name="Neiman D."/>
            <person name="Pearson M."/>
            <person name="Roberts A."/>
            <person name="Saif S."/>
            <person name="Shea T."/>
            <person name="Shenoy N."/>
            <person name="Sisk P."/>
            <person name="Stolte C."/>
            <person name="Sykes S."/>
            <person name="Walk T."/>
            <person name="White J."/>
            <person name="Yandava C."/>
            <person name="Haas B."/>
            <person name="Nusbaum C."/>
            <person name="Birren B."/>
        </authorList>
    </citation>
    <scope>NUCLEOTIDE SEQUENCE</scope>
    <source>
        <strain evidence="2">R3-111a-1</strain>
    </source>
</reference>
<dbReference type="GO" id="GO:0016787">
    <property type="term" value="F:hydrolase activity"/>
    <property type="evidence" value="ECO:0007669"/>
    <property type="project" value="InterPro"/>
</dbReference>